<dbReference type="OrthoDB" id="118020at2157"/>
<protein>
    <submittedName>
        <fullName evidence="3">Flagellin N-terminal-like domain-containing protein</fullName>
    </submittedName>
</protein>
<gene>
    <name evidence="3" type="ORF">SAMN05216218_1155</name>
</gene>
<keyword evidence="1" id="KW-0812">Transmembrane</keyword>
<keyword evidence="3" id="KW-0966">Cell projection</keyword>
<feature type="transmembrane region" description="Helical" evidence="1">
    <location>
        <begin position="12"/>
        <end position="38"/>
    </location>
</feature>
<dbReference type="STRING" id="660518.SAMN05216218_1155"/>
<dbReference type="AlphaFoldDB" id="A0A1G7RET0"/>
<dbReference type="InterPro" id="IPR012859">
    <property type="entry name" value="Pilin_N_archaeal"/>
</dbReference>
<evidence type="ECO:0000259" key="2">
    <source>
        <dbReference type="Pfam" id="PF07790"/>
    </source>
</evidence>
<dbReference type="Proteomes" id="UP000199076">
    <property type="component" value="Unassembled WGS sequence"/>
</dbReference>
<proteinExistence type="predicted"/>
<organism evidence="3 4">
    <name type="scientific">Halorientalis regularis</name>
    <dbReference type="NCBI Taxonomy" id="660518"/>
    <lineage>
        <taxon>Archaea</taxon>
        <taxon>Methanobacteriati</taxon>
        <taxon>Methanobacteriota</taxon>
        <taxon>Stenosarchaea group</taxon>
        <taxon>Halobacteria</taxon>
        <taxon>Halobacteriales</taxon>
        <taxon>Haloarculaceae</taxon>
        <taxon>Halorientalis</taxon>
    </lineage>
</organism>
<keyword evidence="4" id="KW-1185">Reference proteome</keyword>
<evidence type="ECO:0000256" key="1">
    <source>
        <dbReference type="SAM" id="Phobius"/>
    </source>
</evidence>
<reference evidence="4" key="1">
    <citation type="submission" date="2016-10" db="EMBL/GenBank/DDBJ databases">
        <authorList>
            <person name="Varghese N."/>
            <person name="Submissions S."/>
        </authorList>
    </citation>
    <scope>NUCLEOTIDE SEQUENCE [LARGE SCALE GENOMIC DNA]</scope>
    <source>
        <strain evidence="4">IBRC-M 10760</strain>
    </source>
</reference>
<dbReference type="NCBIfam" id="TIGR02537">
    <property type="entry name" value="arch_flag_Nterm"/>
    <property type="match status" value="1"/>
</dbReference>
<keyword evidence="1" id="KW-0472">Membrane</keyword>
<evidence type="ECO:0000313" key="3">
    <source>
        <dbReference type="EMBL" id="SDG09261.1"/>
    </source>
</evidence>
<keyword evidence="3" id="KW-0282">Flagellum</keyword>
<dbReference type="RefSeq" id="WP_092694403.1">
    <property type="nucleotide sequence ID" value="NZ_FNBK01000015.1"/>
</dbReference>
<feature type="domain" description="Archaeal Type IV pilin N-terminal" evidence="2">
    <location>
        <begin position="11"/>
        <end position="92"/>
    </location>
</feature>
<keyword evidence="3" id="KW-0969">Cilium</keyword>
<keyword evidence="1" id="KW-1133">Transmembrane helix</keyword>
<name>A0A1G7RET0_9EURY</name>
<accession>A0A1G7RET0</accession>
<dbReference type="Pfam" id="PF07790">
    <property type="entry name" value="Pilin_N"/>
    <property type="match status" value="1"/>
</dbReference>
<sequence length="178" mass="18357">MQIKKLLQEDDAVSPVIGVILMVAITVILAAVIASFVLGLGGSQQSTPTASFSWEYEAGAGQTAVDSDSLDGLATISHDGGDSIPAKELYVRGDGLIDETDSSVSAEVNDDADTIQFTSNNQQWPEENATGSMGERSAVVGGNSAAALVSSDFELSLVWEPSEGDTSATLSEETGPDA</sequence>
<dbReference type="EMBL" id="FNBK01000015">
    <property type="protein sequence ID" value="SDG09261.1"/>
    <property type="molecule type" value="Genomic_DNA"/>
</dbReference>
<dbReference type="InterPro" id="IPR013373">
    <property type="entry name" value="Flagellin/pilin_N_arc"/>
</dbReference>
<evidence type="ECO:0000313" key="4">
    <source>
        <dbReference type="Proteomes" id="UP000199076"/>
    </source>
</evidence>